<evidence type="ECO:0000313" key="12">
    <source>
        <dbReference type="EMBL" id="GLG05631.1"/>
    </source>
</evidence>
<reference evidence="12" key="1">
    <citation type="submission" date="2022-11" db="EMBL/GenBank/DDBJ databases">
        <title>Draft genome sequence of Sellimonas catena strain 12EGH17.</title>
        <authorList>
            <person name="Hisatomi A."/>
            <person name="Ohkuma M."/>
            <person name="Sakamoto M."/>
        </authorList>
    </citation>
    <scope>NUCLEOTIDE SEQUENCE</scope>
    <source>
        <strain evidence="12">12EGH17</strain>
    </source>
</reference>
<comment type="function">
    <text evidence="7">May play the central regulatory role in sporulation. It may be an element of the effector pathway responsible for the activation of sporulation genes in response to nutritional stress. Spo0A may act in concert with spo0H (a sigma factor) to control the expression of some genes that are critical to the sporulation process.</text>
</comment>
<dbReference type="PROSITE" id="PS51755">
    <property type="entry name" value="OMPR_PHOB"/>
    <property type="match status" value="1"/>
</dbReference>
<evidence type="ECO:0000259" key="11">
    <source>
        <dbReference type="PROSITE" id="PS51755"/>
    </source>
</evidence>
<dbReference type="GO" id="GO:0000976">
    <property type="term" value="F:transcription cis-regulatory region binding"/>
    <property type="evidence" value="ECO:0007669"/>
    <property type="project" value="TreeGrafter"/>
</dbReference>
<dbReference type="GO" id="GO:0005829">
    <property type="term" value="C:cytosol"/>
    <property type="evidence" value="ECO:0007669"/>
    <property type="project" value="TreeGrafter"/>
</dbReference>
<dbReference type="Proteomes" id="UP001145094">
    <property type="component" value="Unassembled WGS sequence"/>
</dbReference>
<dbReference type="SMART" id="SM00448">
    <property type="entry name" value="REC"/>
    <property type="match status" value="1"/>
</dbReference>
<dbReference type="InterPro" id="IPR036388">
    <property type="entry name" value="WH-like_DNA-bd_sf"/>
</dbReference>
<dbReference type="InterPro" id="IPR001789">
    <property type="entry name" value="Sig_transdc_resp-reg_receiver"/>
</dbReference>
<dbReference type="AlphaFoldDB" id="A0A9W6C5S8"/>
<gene>
    <name evidence="12" type="ORF">Selli1_28050</name>
    <name evidence="13" type="ORF">Selli2_08880</name>
</gene>
<keyword evidence="3" id="KW-0902">Two-component regulatory system</keyword>
<dbReference type="SUPFAM" id="SSF52172">
    <property type="entry name" value="CheY-like"/>
    <property type="match status" value="1"/>
</dbReference>
<reference evidence="13" key="4">
    <citation type="submission" date="2022-11" db="EMBL/GenBank/DDBJ databases">
        <title>Draft genome sequence of Sellimonas catena strain 18CBH55.</title>
        <authorList>
            <person name="Atsushi H."/>
            <person name="Moriya O."/>
            <person name="Mitsuo S."/>
        </authorList>
    </citation>
    <scope>NUCLEOTIDE SEQUENCE</scope>
    <source>
        <strain evidence="13">18CBH55</strain>
    </source>
</reference>
<dbReference type="Pfam" id="PF00486">
    <property type="entry name" value="Trans_reg_C"/>
    <property type="match status" value="1"/>
</dbReference>
<dbReference type="InterPro" id="IPR039420">
    <property type="entry name" value="WalR-like"/>
</dbReference>
<evidence type="ECO:0000256" key="5">
    <source>
        <dbReference type="ARBA" id="ARBA00023125"/>
    </source>
</evidence>
<keyword evidence="4" id="KW-0805">Transcription regulation</keyword>
<comment type="caution">
    <text evidence="12">The sequence shown here is derived from an EMBL/GenBank/DDBJ whole genome shotgun (WGS) entry which is preliminary data.</text>
</comment>
<reference evidence="12" key="2">
    <citation type="submission" date="2022-11" db="EMBL/GenBank/DDBJ databases">
        <title>Draft genome sequence of Sellimonas catena strain 12EGH17.</title>
        <authorList>
            <person name="Atsushi H."/>
            <person name="Moriya O."/>
            <person name="Mitsuo S."/>
        </authorList>
    </citation>
    <scope>NUCLEOTIDE SEQUENCE</scope>
    <source>
        <strain evidence="12">12EGH17</strain>
    </source>
</reference>
<evidence type="ECO:0000256" key="3">
    <source>
        <dbReference type="ARBA" id="ARBA00023012"/>
    </source>
</evidence>
<protein>
    <recommendedName>
        <fullName evidence="1">Stage 0 sporulation protein A homolog</fullName>
    </recommendedName>
</protein>
<dbReference type="SMART" id="SM00862">
    <property type="entry name" value="Trans_reg_C"/>
    <property type="match status" value="1"/>
</dbReference>
<evidence type="ECO:0000256" key="9">
    <source>
        <dbReference type="PROSITE-ProRule" id="PRU01091"/>
    </source>
</evidence>
<accession>A0A9W6C5S8</accession>
<dbReference type="RefSeq" id="WP_087167302.1">
    <property type="nucleotide sequence ID" value="NZ_BSBO01000033.1"/>
</dbReference>
<organism evidence="12 14">
    <name type="scientific">Sellimonas catena</name>
    <dbReference type="NCBI Taxonomy" id="2994035"/>
    <lineage>
        <taxon>Bacteria</taxon>
        <taxon>Bacillati</taxon>
        <taxon>Bacillota</taxon>
        <taxon>Clostridia</taxon>
        <taxon>Lachnospirales</taxon>
        <taxon>Lachnospiraceae</taxon>
        <taxon>Sellimonas</taxon>
    </lineage>
</organism>
<feature type="domain" description="OmpR/PhoB-type" evidence="11">
    <location>
        <begin position="125"/>
        <end position="224"/>
    </location>
</feature>
<feature type="DNA-binding region" description="OmpR/PhoB-type" evidence="9">
    <location>
        <begin position="125"/>
        <end position="224"/>
    </location>
</feature>
<dbReference type="InterPro" id="IPR001867">
    <property type="entry name" value="OmpR/PhoB-type_DNA-bd"/>
</dbReference>
<evidence type="ECO:0000313" key="13">
    <source>
        <dbReference type="EMBL" id="GLG89461.1"/>
    </source>
</evidence>
<feature type="modified residue" description="4-aspartylphosphate" evidence="8">
    <location>
        <position position="52"/>
    </location>
</feature>
<evidence type="ECO:0000256" key="4">
    <source>
        <dbReference type="ARBA" id="ARBA00023015"/>
    </source>
</evidence>
<dbReference type="EMBL" id="BSBO01000033">
    <property type="protein sequence ID" value="GLG05631.1"/>
    <property type="molecule type" value="Genomic_DNA"/>
</dbReference>
<dbReference type="GO" id="GO:0032993">
    <property type="term" value="C:protein-DNA complex"/>
    <property type="evidence" value="ECO:0007669"/>
    <property type="project" value="TreeGrafter"/>
</dbReference>
<evidence type="ECO:0000256" key="2">
    <source>
        <dbReference type="ARBA" id="ARBA00022553"/>
    </source>
</evidence>
<dbReference type="Pfam" id="PF00072">
    <property type="entry name" value="Response_reg"/>
    <property type="match status" value="1"/>
</dbReference>
<dbReference type="InterPro" id="IPR016032">
    <property type="entry name" value="Sig_transdc_resp-reg_C-effctor"/>
</dbReference>
<name>A0A9W6C5S8_9FIRM</name>
<dbReference type="EMBL" id="BSCH01000004">
    <property type="protein sequence ID" value="GLG89461.1"/>
    <property type="molecule type" value="Genomic_DNA"/>
</dbReference>
<dbReference type="CDD" id="cd00383">
    <property type="entry name" value="trans_reg_C"/>
    <property type="match status" value="1"/>
</dbReference>
<evidence type="ECO:0000259" key="10">
    <source>
        <dbReference type="PROSITE" id="PS50110"/>
    </source>
</evidence>
<keyword evidence="6" id="KW-0804">Transcription</keyword>
<dbReference type="InterPro" id="IPR011006">
    <property type="entry name" value="CheY-like_superfamily"/>
</dbReference>
<dbReference type="PANTHER" id="PTHR48111">
    <property type="entry name" value="REGULATOR OF RPOS"/>
    <property type="match status" value="1"/>
</dbReference>
<dbReference type="CDD" id="cd17574">
    <property type="entry name" value="REC_OmpR"/>
    <property type="match status" value="1"/>
</dbReference>
<evidence type="ECO:0000313" key="14">
    <source>
        <dbReference type="Proteomes" id="UP001145145"/>
    </source>
</evidence>
<dbReference type="PROSITE" id="PS50110">
    <property type="entry name" value="RESPONSE_REGULATORY"/>
    <property type="match status" value="1"/>
</dbReference>
<dbReference type="SUPFAM" id="SSF46894">
    <property type="entry name" value="C-terminal effector domain of the bipartite response regulators"/>
    <property type="match status" value="1"/>
</dbReference>
<keyword evidence="2 8" id="KW-0597">Phosphoprotein</keyword>
<proteinExistence type="predicted"/>
<reference evidence="13" key="3">
    <citation type="submission" date="2022-11" db="EMBL/GenBank/DDBJ databases">
        <title>Draft genome sequence of Sellimonas catena strain 18CBH55.</title>
        <authorList>
            <person name="Hisatomi A."/>
            <person name="Ohkuma M."/>
            <person name="Sakamoto M."/>
        </authorList>
    </citation>
    <scope>NUCLEOTIDE SEQUENCE</scope>
    <source>
        <strain evidence="13">18CBH55</strain>
    </source>
</reference>
<evidence type="ECO:0000256" key="1">
    <source>
        <dbReference type="ARBA" id="ARBA00018672"/>
    </source>
</evidence>
<sequence length="224" mass="25467">MNMILIVEDDVNINEMLKEALEKEGYRCVQAFSGTEGRFVLSQERPDLVLLDLMLPGMSGEALLKEIRAKGAIPVIVLSAKDEMDDKVDVLLGGADDYVVKPFEIREVLARVQVQLRKSSGAKETKVLEHNGLLLDREEHQIYVDGVRLEGVTRQEFLILELFLSWPKKVFSKEEIFEAAWEEPFMGETKAIDVHISNIRKKLKTVSDRSFIDTVWGIGYTLSR</sequence>
<evidence type="ECO:0000256" key="8">
    <source>
        <dbReference type="PROSITE-ProRule" id="PRU00169"/>
    </source>
</evidence>
<dbReference type="Proteomes" id="UP001145145">
    <property type="component" value="Unassembled WGS sequence"/>
</dbReference>
<evidence type="ECO:0000256" key="6">
    <source>
        <dbReference type="ARBA" id="ARBA00023163"/>
    </source>
</evidence>
<dbReference type="GO" id="GO:0006355">
    <property type="term" value="P:regulation of DNA-templated transcription"/>
    <property type="evidence" value="ECO:0007669"/>
    <property type="project" value="InterPro"/>
</dbReference>
<dbReference type="Gene3D" id="3.40.50.2300">
    <property type="match status" value="1"/>
</dbReference>
<feature type="domain" description="Response regulatory" evidence="10">
    <location>
        <begin position="3"/>
        <end position="116"/>
    </location>
</feature>
<dbReference type="GO" id="GO:0000156">
    <property type="term" value="F:phosphorelay response regulator activity"/>
    <property type="evidence" value="ECO:0007669"/>
    <property type="project" value="TreeGrafter"/>
</dbReference>
<dbReference type="Gene3D" id="6.10.250.690">
    <property type="match status" value="1"/>
</dbReference>
<evidence type="ECO:0000256" key="7">
    <source>
        <dbReference type="ARBA" id="ARBA00024867"/>
    </source>
</evidence>
<keyword evidence="14" id="KW-1185">Reference proteome</keyword>
<keyword evidence="5 9" id="KW-0238">DNA-binding</keyword>
<dbReference type="Gene3D" id="1.10.10.10">
    <property type="entry name" value="Winged helix-like DNA-binding domain superfamily/Winged helix DNA-binding domain"/>
    <property type="match status" value="1"/>
</dbReference>
<dbReference type="PANTHER" id="PTHR48111:SF2">
    <property type="entry name" value="RESPONSE REGULATOR SAER"/>
    <property type="match status" value="1"/>
</dbReference>
<dbReference type="FunFam" id="3.40.50.2300:FF:000001">
    <property type="entry name" value="DNA-binding response regulator PhoB"/>
    <property type="match status" value="1"/>
</dbReference>
<reference evidence="12 14" key="5">
    <citation type="journal article" date="2023" name="Int. J. Syst. Evol. Microbiol.">
        <title>Sellimonas catena sp. nov., isolated from human faeces.</title>
        <authorList>
            <person name="Hisatomi A."/>
            <person name="Ohkuma M."/>
            <person name="Sakamoto M."/>
        </authorList>
    </citation>
    <scope>NUCLEOTIDE SEQUENCE [LARGE SCALE GENOMIC DNA]</scope>
    <source>
        <strain evidence="12 14">12EGH17</strain>
        <strain evidence="13">18CBH55</strain>
    </source>
</reference>